<dbReference type="Gene3D" id="3.60.40.10">
    <property type="entry name" value="PPM-type phosphatase domain"/>
    <property type="match status" value="1"/>
</dbReference>
<dbReference type="SUPFAM" id="SSF81606">
    <property type="entry name" value="PP2C-like"/>
    <property type="match status" value="1"/>
</dbReference>
<name>A0A0C3PK10_PHLG1</name>
<evidence type="ECO:0000313" key="2">
    <source>
        <dbReference type="EMBL" id="KIP06588.1"/>
    </source>
</evidence>
<dbReference type="PROSITE" id="PS51746">
    <property type="entry name" value="PPM_2"/>
    <property type="match status" value="1"/>
</dbReference>
<keyword evidence="3" id="KW-1185">Reference proteome</keyword>
<evidence type="ECO:0000259" key="1">
    <source>
        <dbReference type="PROSITE" id="PS51746"/>
    </source>
</evidence>
<dbReference type="InterPro" id="IPR001932">
    <property type="entry name" value="PPM-type_phosphatase-like_dom"/>
</dbReference>
<accession>A0A0C3PK10</accession>
<dbReference type="SMART" id="SM00332">
    <property type="entry name" value="PP2Cc"/>
    <property type="match status" value="1"/>
</dbReference>
<protein>
    <recommendedName>
        <fullName evidence="1">PPM-type phosphatase domain-containing protein</fullName>
    </recommendedName>
</protein>
<dbReference type="CDD" id="cd00143">
    <property type="entry name" value="PP2Cc"/>
    <property type="match status" value="1"/>
</dbReference>
<feature type="domain" description="PPM-type phosphatase" evidence="1">
    <location>
        <begin position="45"/>
        <end position="400"/>
    </location>
</feature>
<gene>
    <name evidence="2" type="ORF">PHLGIDRAFT_72468</name>
</gene>
<dbReference type="PANTHER" id="PTHR13832">
    <property type="entry name" value="PROTEIN PHOSPHATASE 2C"/>
    <property type="match status" value="1"/>
</dbReference>
<dbReference type="OrthoDB" id="19329at2759"/>
<dbReference type="STRING" id="745531.A0A0C3PK10"/>
<dbReference type="HOGENOM" id="CLU_020130_0_0_1"/>
<dbReference type="Pfam" id="PF00481">
    <property type="entry name" value="PP2C"/>
    <property type="match status" value="1"/>
</dbReference>
<dbReference type="AlphaFoldDB" id="A0A0C3PK10"/>
<dbReference type="GO" id="GO:0004722">
    <property type="term" value="F:protein serine/threonine phosphatase activity"/>
    <property type="evidence" value="ECO:0007669"/>
    <property type="project" value="InterPro"/>
</dbReference>
<organism evidence="2 3">
    <name type="scientific">Phlebiopsis gigantea (strain 11061_1 CR5-6)</name>
    <name type="common">White-rot fungus</name>
    <name type="synonym">Peniophora gigantea</name>
    <dbReference type="NCBI Taxonomy" id="745531"/>
    <lineage>
        <taxon>Eukaryota</taxon>
        <taxon>Fungi</taxon>
        <taxon>Dikarya</taxon>
        <taxon>Basidiomycota</taxon>
        <taxon>Agaricomycotina</taxon>
        <taxon>Agaricomycetes</taxon>
        <taxon>Polyporales</taxon>
        <taxon>Phanerochaetaceae</taxon>
        <taxon>Phlebiopsis</taxon>
    </lineage>
</organism>
<dbReference type="Proteomes" id="UP000053257">
    <property type="component" value="Unassembled WGS sequence"/>
</dbReference>
<dbReference type="PANTHER" id="PTHR13832:SF792">
    <property type="entry name" value="GM14286P"/>
    <property type="match status" value="1"/>
</dbReference>
<dbReference type="EMBL" id="KN840514">
    <property type="protein sequence ID" value="KIP06588.1"/>
    <property type="molecule type" value="Genomic_DNA"/>
</dbReference>
<dbReference type="InterPro" id="IPR036457">
    <property type="entry name" value="PPM-type-like_dom_sf"/>
</dbReference>
<proteinExistence type="predicted"/>
<sequence>MFNGQRAESDNGWTGHGGPWPYTILEEPDLSYHVERLSGHQTVGDIDLVSFQPYPEIGHNQDRYVVENWTIDGQAWKFVGIFDGHSGHSTVNYTIEKLPGFIKRDILAKVEGQDHYTSSDISNVLKNAISSFDNDITQGLLSLFPEGVEAIEKMTDEEIRAVVVVNDKPHPKIVPAMSGTTALVTLTDPQRNLFVASLGDCQAVLGRKGADGQWSTAILSSNHNGQDAAEAQRVRSEHPGEEECVLKDRVLGAIAVTRAIGDHVFKMPRIFPSRVFNLADPPAYILTRLSVFLPRLLTPPYLSGVPDVQQVALAGTRREDTVLVLCSDGLVDVSKAHEKPLAEVAARWIEVASRNMGDKPALRVLRDAMGGDDKPQVSFWLTAEMDTPWVDDTTVLVMRV</sequence>
<evidence type="ECO:0000313" key="3">
    <source>
        <dbReference type="Proteomes" id="UP000053257"/>
    </source>
</evidence>
<reference evidence="2 3" key="1">
    <citation type="journal article" date="2014" name="PLoS Genet.">
        <title>Analysis of the Phlebiopsis gigantea genome, transcriptome and secretome provides insight into its pioneer colonization strategies of wood.</title>
        <authorList>
            <person name="Hori C."/>
            <person name="Ishida T."/>
            <person name="Igarashi K."/>
            <person name="Samejima M."/>
            <person name="Suzuki H."/>
            <person name="Master E."/>
            <person name="Ferreira P."/>
            <person name="Ruiz-Duenas F.J."/>
            <person name="Held B."/>
            <person name="Canessa P."/>
            <person name="Larrondo L.F."/>
            <person name="Schmoll M."/>
            <person name="Druzhinina I.S."/>
            <person name="Kubicek C.P."/>
            <person name="Gaskell J.A."/>
            <person name="Kersten P."/>
            <person name="St John F."/>
            <person name="Glasner J."/>
            <person name="Sabat G."/>
            <person name="Splinter BonDurant S."/>
            <person name="Syed K."/>
            <person name="Yadav J."/>
            <person name="Mgbeahuruike A.C."/>
            <person name="Kovalchuk A."/>
            <person name="Asiegbu F.O."/>
            <person name="Lackner G."/>
            <person name="Hoffmeister D."/>
            <person name="Rencoret J."/>
            <person name="Gutierrez A."/>
            <person name="Sun H."/>
            <person name="Lindquist E."/>
            <person name="Barry K."/>
            <person name="Riley R."/>
            <person name="Grigoriev I.V."/>
            <person name="Henrissat B."/>
            <person name="Kues U."/>
            <person name="Berka R.M."/>
            <person name="Martinez A.T."/>
            <person name="Covert S.F."/>
            <person name="Blanchette R.A."/>
            <person name="Cullen D."/>
        </authorList>
    </citation>
    <scope>NUCLEOTIDE SEQUENCE [LARGE SCALE GENOMIC DNA]</scope>
    <source>
        <strain evidence="2 3">11061_1 CR5-6</strain>
    </source>
</reference>
<dbReference type="InterPro" id="IPR015655">
    <property type="entry name" value="PP2C"/>
</dbReference>